<comment type="caution">
    <text evidence="5">The sequence shown here is derived from an EMBL/GenBank/DDBJ whole genome shotgun (WGS) entry which is preliminary data.</text>
</comment>
<dbReference type="GO" id="GO:0006950">
    <property type="term" value="P:response to stress"/>
    <property type="evidence" value="ECO:0007669"/>
    <property type="project" value="UniProtKB-ARBA"/>
</dbReference>
<dbReference type="InterPro" id="IPR022271">
    <property type="entry name" value="Lipocalin_ApoD"/>
</dbReference>
<keyword evidence="6" id="KW-1185">Reference proteome</keyword>
<dbReference type="GO" id="GO:0009279">
    <property type="term" value="C:cell outer membrane"/>
    <property type="evidence" value="ECO:0007669"/>
    <property type="project" value="UniProtKB-SubCell"/>
</dbReference>
<keyword evidence="2" id="KW-0446">Lipid-binding</keyword>
<feature type="domain" description="Lipocalin/cytosolic fatty-acid binding" evidence="4">
    <location>
        <begin position="33"/>
        <end position="179"/>
    </location>
</feature>
<dbReference type="EMBL" id="QYYA01000001">
    <property type="protein sequence ID" value="RJG19571.1"/>
    <property type="molecule type" value="Genomic_DNA"/>
</dbReference>
<evidence type="ECO:0000256" key="1">
    <source>
        <dbReference type="ARBA" id="ARBA00006889"/>
    </source>
</evidence>
<dbReference type="SUPFAM" id="SSF50814">
    <property type="entry name" value="Lipocalins"/>
    <property type="match status" value="1"/>
</dbReference>
<comment type="subunit">
    <text evidence="2">Homodimer.</text>
</comment>
<evidence type="ECO:0000313" key="6">
    <source>
        <dbReference type="Proteomes" id="UP000283734"/>
    </source>
</evidence>
<dbReference type="PANTHER" id="PTHR10612:SF34">
    <property type="entry name" value="APOLIPOPROTEIN D"/>
    <property type="match status" value="1"/>
</dbReference>
<accession>A0A418Y218</accession>
<feature type="lipid moiety-binding region" description="S-diacylglycerol cysteine" evidence="3">
    <location>
        <position position="20"/>
    </location>
</feature>
<dbReference type="InterPro" id="IPR002446">
    <property type="entry name" value="Lipocalin_bac"/>
</dbReference>
<dbReference type="PANTHER" id="PTHR10612">
    <property type="entry name" value="APOLIPOPROTEIN D"/>
    <property type="match status" value="1"/>
</dbReference>
<evidence type="ECO:0000256" key="2">
    <source>
        <dbReference type="PIRNR" id="PIRNR036893"/>
    </source>
</evidence>
<protein>
    <recommendedName>
        <fullName evidence="2">Outer membrane lipoprotein Blc</fullName>
    </recommendedName>
</protein>
<evidence type="ECO:0000259" key="4">
    <source>
        <dbReference type="Pfam" id="PF08212"/>
    </source>
</evidence>
<dbReference type="InterPro" id="IPR012674">
    <property type="entry name" value="Calycin"/>
</dbReference>
<gene>
    <name evidence="5" type="ORF">D4A39_01535</name>
</gene>
<keyword evidence="2" id="KW-0472">Membrane</keyword>
<feature type="chain" id="PRO_5018825196" description="Outer membrane lipoprotein Blc" evidence="2">
    <location>
        <begin position="20"/>
        <end position="192"/>
    </location>
</feature>
<comment type="function">
    <text evidence="2">Involved in the storage or transport of lipids necessary for membrane maintenance under stressful conditions. Displays a binding preference for lysophospholipids.</text>
</comment>
<dbReference type="PROSITE" id="PS00213">
    <property type="entry name" value="LIPOCALIN"/>
    <property type="match status" value="1"/>
</dbReference>
<reference evidence="5 6" key="1">
    <citation type="submission" date="2018-09" db="EMBL/GenBank/DDBJ databases">
        <title>Alcanivorax profundi sp. nov., isolated from 1000 m-depth seawater of the Mariana Trench.</title>
        <authorList>
            <person name="Liu J."/>
        </authorList>
    </citation>
    <scope>NUCLEOTIDE SEQUENCE [LARGE SCALE GENOMIC DNA]</scope>
    <source>
        <strain evidence="5 6">MTEO17</strain>
    </source>
</reference>
<dbReference type="GO" id="GO:0008289">
    <property type="term" value="F:lipid binding"/>
    <property type="evidence" value="ECO:0007669"/>
    <property type="project" value="UniProtKB-UniRule"/>
</dbReference>
<organism evidence="5 6">
    <name type="scientific">Alcanivorax profundi</name>
    <dbReference type="NCBI Taxonomy" id="2338368"/>
    <lineage>
        <taxon>Bacteria</taxon>
        <taxon>Pseudomonadati</taxon>
        <taxon>Pseudomonadota</taxon>
        <taxon>Gammaproteobacteria</taxon>
        <taxon>Oceanospirillales</taxon>
        <taxon>Alcanivoracaceae</taxon>
        <taxon>Alcanivorax</taxon>
    </lineage>
</organism>
<dbReference type="AlphaFoldDB" id="A0A418Y218"/>
<dbReference type="CDD" id="cd19438">
    <property type="entry name" value="lipocalin_Blc-like"/>
    <property type="match status" value="1"/>
</dbReference>
<keyword evidence="3" id="KW-0564">Palmitate</keyword>
<dbReference type="PIRSF" id="PIRSF036893">
    <property type="entry name" value="Lipocalin_ApoD"/>
    <property type="match status" value="1"/>
</dbReference>
<dbReference type="InterPro" id="IPR000566">
    <property type="entry name" value="Lipocln_cytosolic_FA-bd_dom"/>
</dbReference>
<dbReference type="InterPro" id="IPR047202">
    <property type="entry name" value="Lipocalin_Blc-like_dom"/>
</dbReference>
<comment type="similarity">
    <text evidence="1 2">Belongs to the calycin superfamily. Lipocalin family.</text>
</comment>
<dbReference type="OrthoDB" id="9793905at2"/>
<dbReference type="Gene3D" id="2.40.128.20">
    <property type="match status" value="1"/>
</dbReference>
<keyword evidence="2 3" id="KW-0449">Lipoprotein</keyword>
<dbReference type="RefSeq" id="WP_022984461.1">
    <property type="nucleotide sequence ID" value="NZ_QYYA01000001.1"/>
</dbReference>
<evidence type="ECO:0000256" key="3">
    <source>
        <dbReference type="PIRSR" id="PIRSR036893-52"/>
    </source>
</evidence>
<dbReference type="Pfam" id="PF08212">
    <property type="entry name" value="Lipocalin_2"/>
    <property type="match status" value="1"/>
</dbReference>
<keyword evidence="2" id="KW-0998">Cell outer membrane</keyword>
<dbReference type="InterPro" id="IPR022272">
    <property type="entry name" value="Lipocalin_CS"/>
</dbReference>
<sequence length="192" mass="21662">MKHPVAALLPLIATLLLSACGGHEKPLATVNKVDLQRYAGTWYEIARLPQWFQRGCYDSTATYSLNDDGTVKVINRCQREGEQTSEAEGTARVVPGSDNAKLKVRFDNWVSRLIPTITEGNYWIIALDKDYQTVVIGEPSREYLWILARQSELPEDQYQALVQVAQEKGFPVEELQRNRQLRPETAAPDGSE</sequence>
<feature type="signal peptide" evidence="2">
    <location>
        <begin position="1"/>
        <end position="19"/>
    </location>
</feature>
<dbReference type="PROSITE" id="PS51257">
    <property type="entry name" value="PROKAR_LIPOPROTEIN"/>
    <property type="match status" value="1"/>
</dbReference>
<dbReference type="PRINTS" id="PR01171">
    <property type="entry name" value="BCTLIPOCALIN"/>
</dbReference>
<comment type="subcellular location">
    <subcellularLocation>
        <location evidence="2">Cell outer membrane</location>
    </subcellularLocation>
</comment>
<keyword evidence="2" id="KW-0732">Signal</keyword>
<name>A0A418Y218_9GAMM</name>
<feature type="lipid moiety-binding region" description="N-palmitoyl cysteine" evidence="3">
    <location>
        <position position="20"/>
    </location>
</feature>
<dbReference type="Proteomes" id="UP000283734">
    <property type="component" value="Unassembled WGS sequence"/>
</dbReference>
<proteinExistence type="inferred from homology"/>
<evidence type="ECO:0000313" key="5">
    <source>
        <dbReference type="EMBL" id="RJG19571.1"/>
    </source>
</evidence>